<gene>
    <name evidence="2" type="ORF">HMPREF9246_0595</name>
</gene>
<proteinExistence type="predicted"/>
<evidence type="ECO:0000313" key="2">
    <source>
        <dbReference type="EMBL" id="EGC84445.1"/>
    </source>
</evidence>
<protein>
    <submittedName>
        <fullName evidence="2">Conserved domain protein</fullName>
    </submittedName>
</protein>
<keyword evidence="3" id="KW-1185">Reference proteome</keyword>
<dbReference type="RefSeq" id="WP_004816593.1">
    <property type="nucleotide sequence ID" value="NZ_AEXN01000011.1"/>
</dbReference>
<keyword evidence="1" id="KW-0732">Signal</keyword>
<feature type="signal peptide" evidence="1">
    <location>
        <begin position="1"/>
        <end position="22"/>
    </location>
</feature>
<accession>F0GZB3</accession>
<dbReference type="EMBL" id="AEXN01000011">
    <property type="protein sequence ID" value="EGC84445.1"/>
    <property type="molecule type" value="Genomic_DNA"/>
</dbReference>
<reference evidence="2 3" key="1">
    <citation type="submission" date="2011-01" db="EMBL/GenBank/DDBJ databases">
        <authorList>
            <person name="Durkin A.S."/>
            <person name="Madupu R."/>
            <person name="Torralba M."/>
            <person name="Gillis M."/>
            <person name="Methe B."/>
            <person name="Sutton G."/>
            <person name="Nelson K.E."/>
        </authorList>
    </citation>
    <scope>NUCLEOTIDE SEQUENCE [LARGE SCALE GENOMIC DNA]</scope>
    <source>
        <strain evidence="2 3">ACS-025-V-Sch4</strain>
    </source>
</reference>
<feature type="chain" id="PRO_5003252937" evidence="1">
    <location>
        <begin position="23"/>
        <end position="142"/>
    </location>
</feature>
<evidence type="ECO:0000256" key="1">
    <source>
        <dbReference type="SAM" id="SignalP"/>
    </source>
</evidence>
<dbReference type="Proteomes" id="UP000005277">
    <property type="component" value="Unassembled WGS sequence"/>
</dbReference>
<comment type="caution">
    <text evidence="2">The sequence shown here is derived from an EMBL/GenBank/DDBJ whole genome shotgun (WGS) entry which is preliminary data.</text>
</comment>
<name>F0GZB3_9FIRM</name>
<dbReference type="PROSITE" id="PS51257">
    <property type="entry name" value="PROKAR_LIPOPROTEIN"/>
    <property type="match status" value="1"/>
</dbReference>
<sequence length="142" mass="16526">MNKFKKISLFFLLLILTSCSFGRPEDVTELIESPKQENPIIKGTWQVEEIKKTGKNELSGIKLKDKLYIDNNLVALNEDYAFPPKFSSKFVNLKSYLESRSLDFDFSSDKYVKILTANQGQLYNKDFVILSKKKYFLFKMTV</sequence>
<dbReference type="AlphaFoldDB" id="F0GZB3"/>
<organism evidence="2 3">
    <name type="scientific">Anaerococcus hydrogenalis ACS-025-V-Sch4</name>
    <dbReference type="NCBI Taxonomy" id="879306"/>
    <lineage>
        <taxon>Bacteria</taxon>
        <taxon>Bacillati</taxon>
        <taxon>Bacillota</taxon>
        <taxon>Tissierellia</taxon>
        <taxon>Tissierellales</taxon>
        <taxon>Peptoniphilaceae</taxon>
        <taxon>Anaerococcus</taxon>
    </lineage>
</organism>
<evidence type="ECO:0000313" key="3">
    <source>
        <dbReference type="Proteomes" id="UP000005277"/>
    </source>
</evidence>